<feature type="domain" description="ABC transporter Uup C-terminal" evidence="3">
    <location>
        <begin position="4"/>
        <end position="51"/>
    </location>
</feature>
<keyword evidence="5" id="KW-1185">Reference proteome</keyword>
<evidence type="ECO:0000313" key="5">
    <source>
        <dbReference type="Proteomes" id="UP001501469"/>
    </source>
</evidence>
<accession>A0ABP7U0H1</accession>
<dbReference type="Gene3D" id="1.10.287.380">
    <property type="entry name" value="Valyl-tRNA synthetase, C-terminal domain"/>
    <property type="match status" value="1"/>
</dbReference>
<dbReference type="Pfam" id="PF16326">
    <property type="entry name" value="ABC_tran_CTD"/>
    <property type="match status" value="1"/>
</dbReference>
<gene>
    <name evidence="4" type="ORF">GCM10022409_17840</name>
</gene>
<reference evidence="5" key="1">
    <citation type="journal article" date="2019" name="Int. J. Syst. Evol. Microbiol.">
        <title>The Global Catalogue of Microorganisms (GCM) 10K type strain sequencing project: providing services to taxonomists for standard genome sequencing and annotation.</title>
        <authorList>
            <consortium name="The Broad Institute Genomics Platform"/>
            <consortium name="The Broad Institute Genome Sequencing Center for Infectious Disease"/>
            <person name="Wu L."/>
            <person name="Ma J."/>
        </authorList>
    </citation>
    <scope>NUCLEOTIDE SEQUENCE [LARGE SCALE GENOMIC DNA]</scope>
    <source>
        <strain evidence="5">JCM 17225</strain>
    </source>
</reference>
<comment type="caution">
    <text evidence="4">The sequence shown here is derived from an EMBL/GenBank/DDBJ whole genome shotgun (WGS) entry which is preliminary data.</text>
</comment>
<evidence type="ECO:0000313" key="4">
    <source>
        <dbReference type="EMBL" id="GAA4033987.1"/>
    </source>
</evidence>
<dbReference type="InterPro" id="IPR032524">
    <property type="entry name" value="ABC_tran_C"/>
</dbReference>
<dbReference type="InterPro" id="IPR037118">
    <property type="entry name" value="Val-tRNA_synth_C_sf"/>
</dbReference>
<proteinExistence type="predicted"/>
<protein>
    <recommendedName>
        <fullName evidence="3">ABC transporter Uup C-terminal domain-containing protein</fullName>
    </recommendedName>
</protein>
<evidence type="ECO:0000259" key="3">
    <source>
        <dbReference type="Pfam" id="PF16326"/>
    </source>
</evidence>
<evidence type="ECO:0000256" key="1">
    <source>
        <dbReference type="ARBA" id="ARBA00022741"/>
    </source>
</evidence>
<sequence>MSMFEAKKQDIIAKLNGVAGSPQDFAAWGARLSAIEKELGEKEERWLDLAELG</sequence>
<dbReference type="Proteomes" id="UP001501469">
    <property type="component" value="Unassembled WGS sequence"/>
</dbReference>
<dbReference type="EMBL" id="BAABDK010000016">
    <property type="protein sequence ID" value="GAA4033987.1"/>
    <property type="molecule type" value="Genomic_DNA"/>
</dbReference>
<keyword evidence="2" id="KW-0067">ATP-binding</keyword>
<organism evidence="4 5">
    <name type="scientific">Hymenobacter glaciei</name>
    <dbReference type="NCBI Taxonomy" id="877209"/>
    <lineage>
        <taxon>Bacteria</taxon>
        <taxon>Pseudomonadati</taxon>
        <taxon>Bacteroidota</taxon>
        <taxon>Cytophagia</taxon>
        <taxon>Cytophagales</taxon>
        <taxon>Hymenobacteraceae</taxon>
        <taxon>Hymenobacter</taxon>
    </lineage>
</organism>
<name>A0ABP7U0H1_9BACT</name>
<keyword evidence="1" id="KW-0547">Nucleotide-binding</keyword>
<evidence type="ECO:0000256" key="2">
    <source>
        <dbReference type="ARBA" id="ARBA00022840"/>
    </source>
</evidence>